<reference evidence="1 2" key="1">
    <citation type="submission" date="2018-06" db="EMBL/GenBank/DDBJ databases">
        <title>Genomic Encyclopedia of Type Strains, Phase IV (KMG-IV): sequencing the most valuable type-strain genomes for metagenomic binning, comparative biology and taxonomic classification.</title>
        <authorList>
            <person name="Goeker M."/>
        </authorList>
    </citation>
    <scope>NUCLEOTIDE SEQUENCE [LARGE SCALE GENOMIC DNA]</scope>
    <source>
        <strain evidence="1 2">DSM 25619</strain>
    </source>
</reference>
<comment type="caution">
    <text evidence="1">The sequence shown here is derived from an EMBL/GenBank/DDBJ whole genome shotgun (WGS) entry which is preliminary data.</text>
</comment>
<gene>
    <name evidence="1" type="ORF">DFR47_11379</name>
</gene>
<dbReference type="RefSeq" id="WP_113946267.1">
    <property type="nucleotide sequence ID" value="NZ_JBHEEG010000005.1"/>
</dbReference>
<evidence type="ECO:0000313" key="2">
    <source>
        <dbReference type="Proteomes" id="UP000252893"/>
    </source>
</evidence>
<dbReference type="OrthoDB" id="6298777at2"/>
<dbReference type="Proteomes" id="UP000252893">
    <property type="component" value="Unassembled WGS sequence"/>
</dbReference>
<organism evidence="1 2">
    <name type="scientific">Pseudochrobactrum asaccharolyticum</name>
    <dbReference type="NCBI Taxonomy" id="354351"/>
    <lineage>
        <taxon>Bacteria</taxon>
        <taxon>Pseudomonadati</taxon>
        <taxon>Pseudomonadota</taxon>
        <taxon>Alphaproteobacteria</taxon>
        <taxon>Hyphomicrobiales</taxon>
        <taxon>Brucellaceae</taxon>
        <taxon>Pseudochrobactrum</taxon>
    </lineage>
</organism>
<protein>
    <submittedName>
        <fullName evidence="1">Uncharacterized protein</fullName>
    </submittedName>
</protein>
<accession>A0A366DMR2</accession>
<name>A0A366DMR2_9HYPH</name>
<dbReference type="EMBL" id="QNRH01000013">
    <property type="protein sequence ID" value="RBO90518.1"/>
    <property type="molecule type" value="Genomic_DNA"/>
</dbReference>
<dbReference type="AlphaFoldDB" id="A0A366DMR2"/>
<sequence>MADTTTHYDIPQVDPEKNVSDEVFVLIQAFEVVDDVLFRLAQEIVKKLNSDDEIAISKITNLQQTLDDKMLKSRTFKLTELTDVIGAQEAMINYIMTKGADGYVFRSALSVLGAHLHDIADVRGLQPVLNTFIAGAASSVDGEVPVFQSTTGKQLKNSGVTIASLRDGGTY</sequence>
<proteinExistence type="predicted"/>
<keyword evidence="2" id="KW-1185">Reference proteome</keyword>
<evidence type="ECO:0000313" key="1">
    <source>
        <dbReference type="EMBL" id="RBO90518.1"/>
    </source>
</evidence>